<protein>
    <submittedName>
        <fullName evidence="2">Uncharacterized protein</fullName>
    </submittedName>
</protein>
<keyword evidence="3" id="KW-1185">Reference proteome</keyword>
<keyword evidence="1" id="KW-0472">Membrane</keyword>
<proteinExistence type="predicted"/>
<feature type="transmembrane region" description="Helical" evidence="1">
    <location>
        <begin position="27"/>
        <end position="53"/>
    </location>
</feature>
<keyword evidence="1" id="KW-0812">Transmembrane</keyword>
<name>A0A5B1M6P1_9ACTN</name>
<evidence type="ECO:0000313" key="3">
    <source>
        <dbReference type="Proteomes" id="UP000324351"/>
    </source>
</evidence>
<dbReference type="RefSeq" id="WP_149749429.1">
    <property type="nucleotide sequence ID" value="NZ_VUJW01000002.1"/>
</dbReference>
<reference evidence="2 3" key="1">
    <citation type="submission" date="2019-09" db="EMBL/GenBank/DDBJ databases">
        <title>Nocardioides panacisoli sp. nov., isolated from the soil of a ginseng field.</title>
        <authorList>
            <person name="Cho C."/>
        </authorList>
    </citation>
    <scope>NUCLEOTIDE SEQUENCE [LARGE SCALE GENOMIC DNA]</scope>
    <source>
        <strain evidence="2 3">BN140041</strain>
    </source>
</reference>
<evidence type="ECO:0000313" key="2">
    <source>
        <dbReference type="EMBL" id="KAA1428493.1"/>
    </source>
</evidence>
<dbReference type="Proteomes" id="UP000324351">
    <property type="component" value="Unassembled WGS sequence"/>
</dbReference>
<gene>
    <name evidence="2" type="ORF">F0U47_06170</name>
</gene>
<comment type="caution">
    <text evidence="2">The sequence shown here is derived from an EMBL/GenBank/DDBJ whole genome shotgun (WGS) entry which is preliminary data.</text>
</comment>
<accession>A0A5B1M6P1</accession>
<dbReference type="EMBL" id="VUJW01000002">
    <property type="protein sequence ID" value="KAA1428493.1"/>
    <property type="molecule type" value="Genomic_DNA"/>
</dbReference>
<keyword evidence="1" id="KW-1133">Transmembrane helix</keyword>
<evidence type="ECO:0000256" key="1">
    <source>
        <dbReference type="SAM" id="Phobius"/>
    </source>
</evidence>
<reference evidence="2 3" key="2">
    <citation type="submission" date="2019-09" db="EMBL/GenBank/DDBJ databases">
        <authorList>
            <person name="Jin C."/>
        </authorList>
    </citation>
    <scope>NUCLEOTIDE SEQUENCE [LARGE SCALE GENOMIC DNA]</scope>
    <source>
        <strain evidence="2 3">BN140041</strain>
    </source>
</reference>
<dbReference type="AlphaFoldDB" id="A0A5B1M6P1"/>
<sequence>MGLVLLWVPVLTATVRAVRRESAWVRLGIAIVAAGLLAALLVTVLGDFGWWWVPPALGLGALQLAVLWPSRHSVDA</sequence>
<organism evidence="2 3">
    <name type="scientific">Nocardioides antri</name>
    <dbReference type="NCBI Taxonomy" id="2607659"/>
    <lineage>
        <taxon>Bacteria</taxon>
        <taxon>Bacillati</taxon>
        <taxon>Actinomycetota</taxon>
        <taxon>Actinomycetes</taxon>
        <taxon>Propionibacteriales</taxon>
        <taxon>Nocardioidaceae</taxon>
        <taxon>Nocardioides</taxon>
    </lineage>
</organism>